<dbReference type="AlphaFoldDB" id="A0A2W5PIL3"/>
<dbReference type="InterPro" id="IPR008621">
    <property type="entry name" value="Cbb3-typ_cyt_oxidase_comp"/>
</dbReference>
<gene>
    <name evidence="2" type="ORF">DI563_26300</name>
</gene>
<keyword evidence="1" id="KW-0812">Transmembrane</keyword>
<accession>A0A2W5PIL3</accession>
<name>A0A2W5PIL3_VARPD</name>
<evidence type="ECO:0000313" key="3">
    <source>
        <dbReference type="Proteomes" id="UP000249135"/>
    </source>
</evidence>
<dbReference type="Pfam" id="PF05545">
    <property type="entry name" value="FixQ"/>
    <property type="match status" value="1"/>
</dbReference>
<keyword evidence="1" id="KW-1133">Transmembrane helix</keyword>
<protein>
    <submittedName>
        <fullName evidence="2">CcoQ/FixQ family Cbb3-type cytochrome c oxidase assembly chaperone</fullName>
    </submittedName>
</protein>
<reference evidence="2 3" key="1">
    <citation type="submission" date="2017-08" db="EMBL/GenBank/DDBJ databases">
        <title>Infants hospitalized years apart are colonized by the same room-sourced microbial strains.</title>
        <authorList>
            <person name="Brooks B."/>
            <person name="Olm M.R."/>
            <person name="Firek B.A."/>
            <person name="Baker R."/>
            <person name="Thomas B.C."/>
            <person name="Morowitz M.J."/>
            <person name="Banfield J.F."/>
        </authorList>
    </citation>
    <scope>NUCLEOTIDE SEQUENCE [LARGE SCALE GENOMIC DNA]</scope>
    <source>
        <strain evidence="2">S2_005_003_R2_41</strain>
    </source>
</reference>
<evidence type="ECO:0000256" key="1">
    <source>
        <dbReference type="SAM" id="Phobius"/>
    </source>
</evidence>
<proteinExistence type="predicted"/>
<keyword evidence="1" id="KW-0472">Membrane</keyword>
<comment type="caution">
    <text evidence="2">The sequence shown here is derived from an EMBL/GenBank/DDBJ whole genome shotgun (WGS) entry which is preliminary data.</text>
</comment>
<dbReference type="EMBL" id="QFPP01000525">
    <property type="protein sequence ID" value="PZQ64834.1"/>
    <property type="molecule type" value="Genomic_DNA"/>
</dbReference>
<sequence length="45" mass="5212">MNLTFLREAATVVCFLLFVGIVCWAYARGNRTRFDEAARLPFEQD</sequence>
<organism evidence="2 3">
    <name type="scientific">Variovorax paradoxus</name>
    <dbReference type="NCBI Taxonomy" id="34073"/>
    <lineage>
        <taxon>Bacteria</taxon>
        <taxon>Pseudomonadati</taxon>
        <taxon>Pseudomonadota</taxon>
        <taxon>Betaproteobacteria</taxon>
        <taxon>Burkholderiales</taxon>
        <taxon>Comamonadaceae</taxon>
        <taxon>Variovorax</taxon>
    </lineage>
</organism>
<evidence type="ECO:0000313" key="2">
    <source>
        <dbReference type="EMBL" id="PZQ64834.1"/>
    </source>
</evidence>
<feature type="transmembrane region" description="Helical" evidence="1">
    <location>
        <begin position="6"/>
        <end position="27"/>
    </location>
</feature>
<dbReference type="CDD" id="cd01324">
    <property type="entry name" value="cbb3_Oxidase_CcoQ"/>
    <property type="match status" value="1"/>
</dbReference>
<dbReference type="Proteomes" id="UP000249135">
    <property type="component" value="Unassembled WGS sequence"/>
</dbReference>